<dbReference type="KEGG" id="aswu:HUW51_14735"/>
<organism evidence="3 4">
    <name type="scientific">Adhaeribacter swui</name>
    <dbReference type="NCBI Taxonomy" id="2086471"/>
    <lineage>
        <taxon>Bacteria</taxon>
        <taxon>Pseudomonadati</taxon>
        <taxon>Bacteroidota</taxon>
        <taxon>Cytophagia</taxon>
        <taxon>Cytophagales</taxon>
        <taxon>Hymenobacteraceae</taxon>
        <taxon>Adhaeribacter</taxon>
    </lineage>
</organism>
<dbReference type="InterPro" id="IPR000757">
    <property type="entry name" value="Beta-glucanase-like"/>
</dbReference>
<accession>A0A7G7G9T3</accession>
<dbReference type="EMBL" id="CP055156">
    <property type="protein sequence ID" value="QNF33917.1"/>
    <property type="molecule type" value="Genomic_DNA"/>
</dbReference>
<dbReference type="AlphaFoldDB" id="A0A7G7G9T3"/>
<keyword evidence="4" id="KW-1185">Reference proteome</keyword>
<gene>
    <name evidence="3" type="ORF">HUW51_14735</name>
</gene>
<dbReference type="SUPFAM" id="SSF49899">
    <property type="entry name" value="Concanavalin A-like lectins/glucanases"/>
    <property type="match status" value="1"/>
</dbReference>
<dbReference type="InterPro" id="IPR013320">
    <property type="entry name" value="ConA-like_dom_sf"/>
</dbReference>
<dbReference type="GO" id="GO:0005975">
    <property type="term" value="P:carbohydrate metabolic process"/>
    <property type="evidence" value="ECO:0007669"/>
    <property type="project" value="InterPro"/>
</dbReference>
<evidence type="ECO:0000313" key="4">
    <source>
        <dbReference type="Proteomes" id="UP000515237"/>
    </source>
</evidence>
<protein>
    <submittedName>
        <fullName evidence="3">Glycoside hydrolase family 16 protein</fullName>
    </submittedName>
</protein>
<comment type="similarity">
    <text evidence="1">Belongs to the glycosyl hydrolase 16 family.</text>
</comment>
<dbReference type="InterPro" id="IPR050546">
    <property type="entry name" value="Glycosyl_Hydrlase_16"/>
</dbReference>
<proteinExistence type="inferred from homology"/>
<sequence length="263" mass="30205">MLYLHVFLALWLTVISWLSPALVKKRKLVWREEFNTTGQPNAQDWVYETGYIRNNEMQYYTNRPENAHLENGNLVIEARLDSLPVNGQVAPVTSASLTTQGKHEWQYGRIEVRTKIPSARGTWPAIWFLGKNHPQVGWPACGELDLMEHVGFDPDTLHFNIHTKAYNHSQHTNKGQKVGLNNPAADYHIYTLDWTKEKVDFILDGKTVFTFRNEGTGPDAWPYDQPFYLILNLAIGGAWGGQKGVDVQALPQKFYIDYVRVYQ</sequence>
<dbReference type="RefSeq" id="WP_185270399.1">
    <property type="nucleotide sequence ID" value="NZ_CP055156.1"/>
</dbReference>
<dbReference type="PANTHER" id="PTHR10963:SF55">
    <property type="entry name" value="GLYCOSIDE HYDROLASE FAMILY 16 PROTEIN"/>
    <property type="match status" value="1"/>
</dbReference>
<dbReference type="Gene3D" id="2.60.120.200">
    <property type="match status" value="1"/>
</dbReference>
<name>A0A7G7G9T3_9BACT</name>
<keyword evidence="3" id="KW-0378">Hydrolase</keyword>
<evidence type="ECO:0000259" key="2">
    <source>
        <dbReference type="PROSITE" id="PS51762"/>
    </source>
</evidence>
<reference evidence="3 4" key="1">
    <citation type="journal article" date="2018" name="Int. J. Syst. Evol. Microbiol.">
        <title>Adhaeribacter swui sp. nov., isolated from wet mud.</title>
        <authorList>
            <person name="Kim D.U."/>
            <person name="Kim K.W."/>
            <person name="Kang M.S."/>
            <person name="Kim J.Y."/>
            <person name="Jang J.H."/>
            <person name="Kim M.K."/>
        </authorList>
    </citation>
    <scope>NUCLEOTIDE SEQUENCE [LARGE SCALE GENOMIC DNA]</scope>
    <source>
        <strain evidence="3 4">KCTC 52873</strain>
    </source>
</reference>
<dbReference type="GO" id="GO:0004553">
    <property type="term" value="F:hydrolase activity, hydrolyzing O-glycosyl compounds"/>
    <property type="evidence" value="ECO:0007669"/>
    <property type="project" value="InterPro"/>
</dbReference>
<evidence type="ECO:0000256" key="1">
    <source>
        <dbReference type="ARBA" id="ARBA00006865"/>
    </source>
</evidence>
<dbReference type="CDD" id="cd08023">
    <property type="entry name" value="GH16_laminarinase_like"/>
    <property type="match status" value="1"/>
</dbReference>
<dbReference type="Proteomes" id="UP000515237">
    <property type="component" value="Chromosome"/>
</dbReference>
<dbReference type="PANTHER" id="PTHR10963">
    <property type="entry name" value="GLYCOSYL HYDROLASE-RELATED"/>
    <property type="match status" value="1"/>
</dbReference>
<feature type="domain" description="GH16" evidence="2">
    <location>
        <begin position="32"/>
        <end position="263"/>
    </location>
</feature>
<dbReference type="Pfam" id="PF00722">
    <property type="entry name" value="Glyco_hydro_16"/>
    <property type="match status" value="1"/>
</dbReference>
<evidence type="ECO:0000313" key="3">
    <source>
        <dbReference type="EMBL" id="QNF33917.1"/>
    </source>
</evidence>
<dbReference type="PROSITE" id="PS51762">
    <property type="entry name" value="GH16_2"/>
    <property type="match status" value="1"/>
</dbReference>